<keyword evidence="2" id="KW-0347">Helicase</keyword>
<protein>
    <submittedName>
        <fullName evidence="2">Helicase-related protein</fullName>
    </submittedName>
</protein>
<name>A0ABV7YDA5_9ACTN</name>
<keyword evidence="3" id="KW-1185">Reference proteome</keyword>
<keyword evidence="2" id="KW-0547">Nucleotide-binding</keyword>
<comment type="caution">
    <text evidence="2">The sequence shown here is derived from an EMBL/GenBank/DDBJ whole genome shotgun (WGS) entry which is preliminary data.</text>
</comment>
<dbReference type="SMART" id="SM00487">
    <property type="entry name" value="DEXDc"/>
    <property type="match status" value="1"/>
</dbReference>
<dbReference type="Gene3D" id="3.40.50.300">
    <property type="entry name" value="P-loop containing nucleotide triphosphate hydrolases"/>
    <property type="match status" value="2"/>
</dbReference>
<dbReference type="Proteomes" id="UP001595699">
    <property type="component" value="Unassembled WGS sequence"/>
</dbReference>
<organism evidence="2 3">
    <name type="scientific">Tenggerimyces flavus</name>
    <dbReference type="NCBI Taxonomy" id="1708749"/>
    <lineage>
        <taxon>Bacteria</taxon>
        <taxon>Bacillati</taxon>
        <taxon>Actinomycetota</taxon>
        <taxon>Actinomycetes</taxon>
        <taxon>Propionibacteriales</taxon>
        <taxon>Nocardioidaceae</taxon>
        <taxon>Tenggerimyces</taxon>
    </lineage>
</organism>
<dbReference type="InterPro" id="IPR014001">
    <property type="entry name" value="Helicase_ATP-bd"/>
</dbReference>
<dbReference type="RefSeq" id="WP_205120586.1">
    <property type="nucleotide sequence ID" value="NZ_JAFBCM010000001.1"/>
</dbReference>
<dbReference type="EMBL" id="JBHRZH010000012">
    <property type="protein sequence ID" value="MFC3762039.1"/>
    <property type="molecule type" value="Genomic_DNA"/>
</dbReference>
<dbReference type="PROSITE" id="PS51192">
    <property type="entry name" value="HELICASE_ATP_BIND_1"/>
    <property type="match status" value="1"/>
</dbReference>
<evidence type="ECO:0000313" key="3">
    <source>
        <dbReference type="Proteomes" id="UP001595699"/>
    </source>
</evidence>
<reference evidence="3" key="1">
    <citation type="journal article" date="2019" name="Int. J. Syst. Evol. Microbiol.">
        <title>The Global Catalogue of Microorganisms (GCM) 10K type strain sequencing project: providing services to taxonomists for standard genome sequencing and annotation.</title>
        <authorList>
            <consortium name="The Broad Institute Genomics Platform"/>
            <consortium name="The Broad Institute Genome Sequencing Center for Infectious Disease"/>
            <person name="Wu L."/>
            <person name="Ma J."/>
        </authorList>
    </citation>
    <scope>NUCLEOTIDE SEQUENCE [LARGE SCALE GENOMIC DNA]</scope>
    <source>
        <strain evidence="3">CGMCC 4.7241</strain>
    </source>
</reference>
<dbReference type="SUPFAM" id="SSF52540">
    <property type="entry name" value="P-loop containing nucleoside triphosphate hydrolases"/>
    <property type="match status" value="2"/>
</dbReference>
<dbReference type="GO" id="GO:0004386">
    <property type="term" value="F:helicase activity"/>
    <property type="evidence" value="ECO:0007669"/>
    <property type="project" value="UniProtKB-KW"/>
</dbReference>
<dbReference type="InterPro" id="IPR027417">
    <property type="entry name" value="P-loop_NTPase"/>
</dbReference>
<proteinExistence type="predicted"/>
<evidence type="ECO:0000259" key="1">
    <source>
        <dbReference type="PROSITE" id="PS51192"/>
    </source>
</evidence>
<dbReference type="Pfam" id="PF00271">
    <property type="entry name" value="Helicase_C"/>
    <property type="match status" value="1"/>
</dbReference>
<accession>A0ABV7YDA5</accession>
<gene>
    <name evidence="2" type="ORF">ACFOUW_14445</name>
</gene>
<keyword evidence="2" id="KW-0378">Hydrolase</keyword>
<dbReference type="InterPro" id="IPR001650">
    <property type="entry name" value="Helicase_C-like"/>
</dbReference>
<evidence type="ECO:0000313" key="2">
    <source>
        <dbReference type="EMBL" id="MFC3762039.1"/>
    </source>
</evidence>
<keyword evidence="2" id="KW-0067">ATP-binding</keyword>
<sequence length="430" mass="47852">MSYAEFLARKTRTVEPAGRDIDLADVHPMLHPWQREIVRWAVRTGRAAVWADTGLGKTLMQLEWARLSGSRSLIVAPLAVCHQTVREAARLGIDARYVREDDDHDDRIRVANYELADRFDTGLLDAVVLDEASILKQSTGKMRTRLIRHFADVPHRLACTATPAPNDAEELTSQAEFLGVTTRAEMLAAYFVHDSDGWRPKGHARGPMYRWMASWAVALRRPSDLGYSDDGYVLPGLEIRPHLLPVEVTVEGALFGGELGGVGGRAKVRKATMRARCEKAAELVNAEPGEPWILWCGLNDEAESLAKLIPGAVNVPGSWTPEDKAKAALDFADQRIRVLISKPSIFAYGMNWQHCARMAFVGLGDSYEQYYQAIRRAYRYGQARRVVAHVVLTDLESPIADNIARKEAEATAIHEALVAEMRQTDTWSAA</sequence>
<feature type="domain" description="Helicase ATP-binding" evidence="1">
    <location>
        <begin position="38"/>
        <end position="181"/>
    </location>
</feature>